<dbReference type="AlphaFoldDB" id="A0AAN7EDF4"/>
<keyword evidence="3" id="KW-1185">Reference proteome</keyword>
<dbReference type="Proteomes" id="UP001324115">
    <property type="component" value="Unassembled WGS sequence"/>
</dbReference>
<protein>
    <submittedName>
        <fullName evidence="2">Uncharacterized protein</fullName>
    </submittedName>
</protein>
<sequence>MLHALSHHPNSSSCTYKFTLAPIFLVNISSIFSFARSLTHTHNSTYYIMDMHTEIRDFMVTVSKKEAVAAKFPNQEHWLPLSNLDMCFGPPLDFSLFFCYTKPTYEDNWTFVSKVEVLKKALAEALVPYYALAGEIIPNSMGEPEILCNNRGVDFIEGFADIELQNLNLYRADETIGCKLVPKKKNGVLAVQATGFKCGGFMVACTFGHQIMDAYSASMFLISWAEIAQSKPFSSLPTFCRSLLNPRIPGSFDSSIENLCIPITTFHPTKEPNLGAKNFVSRTYIVKANIINQLQSLASTNECKRTKVECFSALLWKIIAKSGTTDKNISKLGIVVDGRTRIGRGDEEKTKILASYFGYVLSIPYGSKNVDELIEKPLSWVASEVHGIVESAMTEHFLDLLDWAEAHRSVPSLLKIYAYGSREGPALVVSSGLRFPLSKVQFGWGRPTCVSCYFPWGGDAGYVMPVQSPSENGDWIVYMHLLKEELELIEREAGHVFRPLTLGYLNEFEQEPLVSLSNVTV</sequence>
<dbReference type="PANTHER" id="PTHR31642:SF266">
    <property type="entry name" value="HXXXD-TYPE ACYL-TRANSFERASE FAMILY PROTEIN"/>
    <property type="match status" value="1"/>
</dbReference>
<accession>A0AAN7EDF4</accession>
<comment type="similarity">
    <text evidence="1">Belongs to the plant acyltransferase family.</text>
</comment>
<dbReference type="PANTHER" id="PTHR31642">
    <property type="entry name" value="TRICHOTHECENE 3-O-ACETYLTRANSFERASE"/>
    <property type="match status" value="1"/>
</dbReference>
<evidence type="ECO:0000313" key="3">
    <source>
        <dbReference type="Proteomes" id="UP001324115"/>
    </source>
</evidence>
<dbReference type="Pfam" id="PF02458">
    <property type="entry name" value="Transferase"/>
    <property type="match status" value="1"/>
</dbReference>
<evidence type="ECO:0000256" key="1">
    <source>
        <dbReference type="ARBA" id="ARBA00009861"/>
    </source>
</evidence>
<dbReference type="InterPro" id="IPR050317">
    <property type="entry name" value="Plant_Fungal_Acyltransferase"/>
</dbReference>
<comment type="caution">
    <text evidence="2">The sequence shown here is derived from an EMBL/GenBank/DDBJ whole genome shotgun (WGS) entry which is preliminary data.</text>
</comment>
<proteinExistence type="inferred from homology"/>
<gene>
    <name evidence="2" type="ORF">RGQ29_004047</name>
</gene>
<dbReference type="EMBL" id="JAXUIC010000010">
    <property type="protein sequence ID" value="KAK4568484.1"/>
    <property type="molecule type" value="Genomic_DNA"/>
</dbReference>
<dbReference type="InterPro" id="IPR023213">
    <property type="entry name" value="CAT-like_dom_sf"/>
</dbReference>
<name>A0AAN7EDF4_QUERU</name>
<evidence type="ECO:0000313" key="2">
    <source>
        <dbReference type="EMBL" id="KAK4568484.1"/>
    </source>
</evidence>
<dbReference type="GO" id="GO:0016747">
    <property type="term" value="F:acyltransferase activity, transferring groups other than amino-acyl groups"/>
    <property type="evidence" value="ECO:0007669"/>
    <property type="project" value="TreeGrafter"/>
</dbReference>
<organism evidence="2 3">
    <name type="scientific">Quercus rubra</name>
    <name type="common">Northern red oak</name>
    <name type="synonym">Quercus borealis</name>
    <dbReference type="NCBI Taxonomy" id="3512"/>
    <lineage>
        <taxon>Eukaryota</taxon>
        <taxon>Viridiplantae</taxon>
        <taxon>Streptophyta</taxon>
        <taxon>Embryophyta</taxon>
        <taxon>Tracheophyta</taxon>
        <taxon>Spermatophyta</taxon>
        <taxon>Magnoliopsida</taxon>
        <taxon>eudicotyledons</taxon>
        <taxon>Gunneridae</taxon>
        <taxon>Pentapetalae</taxon>
        <taxon>rosids</taxon>
        <taxon>fabids</taxon>
        <taxon>Fagales</taxon>
        <taxon>Fagaceae</taxon>
        <taxon>Quercus</taxon>
    </lineage>
</organism>
<dbReference type="Gene3D" id="3.30.559.10">
    <property type="entry name" value="Chloramphenicol acetyltransferase-like domain"/>
    <property type="match status" value="2"/>
</dbReference>
<reference evidence="2 3" key="1">
    <citation type="journal article" date="2023" name="G3 (Bethesda)">
        <title>A haplotype-resolved chromosome-scale genome for Quercus rubra L. provides insights into the genetics of adaptive traits for red oak species.</title>
        <authorList>
            <person name="Kapoor B."/>
            <person name="Jenkins J."/>
            <person name="Schmutz J."/>
            <person name="Zhebentyayeva T."/>
            <person name="Kuelheim C."/>
            <person name="Coggeshall M."/>
            <person name="Heim C."/>
            <person name="Lasky J.R."/>
            <person name="Leites L."/>
            <person name="Islam-Faridi N."/>
            <person name="Romero-Severson J."/>
            <person name="DeLeo V.L."/>
            <person name="Lucas S.M."/>
            <person name="Lazic D."/>
            <person name="Gailing O."/>
            <person name="Carlson J."/>
            <person name="Staton M."/>
        </authorList>
    </citation>
    <scope>NUCLEOTIDE SEQUENCE [LARGE SCALE GENOMIC DNA]</scope>
    <source>
        <strain evidence="2">Pseudo-F2</strain>
    </source>
</reference>